<evidence type="ECO:0000256" key="3">
    <source>
        <dbReference type="SAM" id="Phobius"/>
    </source>
</evidence>
<dbReference type="Gene3D" id="1.20.5.110">
    <property type="match status" value="1"/>
</dbReference>
<dbReference type="GO" id="GO:0006906">
    <property type="term" value="P:vesicle fusion"/>
    <property type="evidence" value="ECO:0007669"/>
    <property type="project" value="TreeGrafter"/>
</dbReference>
<dbReference type="GeneID" id="6997151"/>
<keyword evidence="6" id="KW-1185">Reference proteome</keyword>
<dbReference type="GO" id="GO:0005484">
    <property type="term" value="F:SNAP receptor activity"/>
    <property type="evidence" value="ECO:0007669"/>
    <property type="project" value="TreeGrafter"/>
</dbReference>
<dbReference type="AlphaFoldDB" id="B6AHK3"/>
<dbReference type="GO" id="GO:0048278">
    <property type="term" value="P:vesicle docking"/>
    <property type="evidence" value="ECO:0007669"/>
    <property type="project" value="TreeGrafter"/>
</dbReference>
<feature type="coiled-coil region" evidence="2">
    <location>
        <begin position="19"/>
        <end position="53"/>
    </location>
</feature>
<dbReference type="PANTHER" id="PTHR19957:SF38">
    <property type="entry name" value="LD27581P"/>
    <property type="match status" value="1"/>
</dbReference>
<dbReference type="InterPro" id="IPR010989">
    <property type="entry name" value="SNARE"/>
</dbReference>
<keyword evidence="2" id="KW-0175">Coiled coil</keyword>
<protein>
    <submittedName>
        <fullName evidence="5">SNARE domain-containing protein</fullName>
    </submittedName>
</protein>
<dbReference type="PROSITE" id="PS50192">
    <property type="entry name" value="T_SNARE"/>
    <property type="match status" value="1"/>
</dbReference>
<accession>B6AHK3</accession>
<dbReference type="SUPFAM" id="SSF58038">
    <property type="entry name" value="SNARE fusion complex"/>
    <property type="match status" value="1"/>
</dbReference>
<dbReference type="GO" id="GO:0000149">
    <property type="term" value="F:SNARE binding"/>
    <property type="evidence" value="ECO:0007669"/>
    <property type="project" value="TreeGrafter"/>
</dbReference>
<dbReference type="VEuPathDB" id="CryptoDB:CMU_006210"/>
<dbReference type="STRING" id="441375.B6AHK3"/>
<feature type="domain" description="T-SNARE coiled-coil homology" evidence="4">
    <location>
        <begin position="186"/>
        <end position="248"/>
    </location>
</feature>
<keyword evidence="3" id="KW-0472">Membrane</keyword>
<dbReference type="CDD" id="cd15840">
    <property type="entry name" value="SNARE_Qa"/>
    <property type="match status" value="1"/>
</dbReference>
<dbReference type="GO" id="GO:0012505">
    <property type="term" value="C:endomembrane system"/>
    <property type="evidence" value="ECO:0007669"/>
    <property type="project" value="TreeGrafter"/>
</dbReference>
<proteinExistence type="inferred from homology"/>
<evidence type="ECO:0000256" key="2">
    <source>
        <dbReference type="SAM" id="Coils"/>
    </source>
</evidence>
<keyword evidence="3" id="KW-0812">Transmembrane</keyword>
<comment type="similarity">
    <text evidence="1">Belongs to the syntaxin family.</text>
</comment>
<dbReference type="OrthoDB" id="75754at2759"/>
<sequence>MGYEIDMTDSIINSRSSFENKLKNSLGTLQRMMANLEQEIRTAEQRKLSTKDVNGYREGLKQIYEISNNIDNLLRDWKIELTGDPVQYNLSKSTYDKYQRLYNAQISGVDEIHRRASELLCKTGDFINPNSTADLVQDDDFEDDFEGEYSNIPYNATSYILDIGKETELDNYGITSYVHQFKNVDTQIAQETAMGIGHIQSQMYEVSQIFRNIASIVNEQGDTIQNLETSIDNTVYTTKQAINELRKAYNSSSYRIPLLMSYGLPFFLFLLLVLILMLYFFILAFKR</sequence>
<gene>
    <name evidence="5" type="ORF">CMU_006210</name>
</gene>
<reference evidence="5" key="1">
    <citation type="submission" date="2008-06" db="EMBL/GenBank/DDBJ databases">
        <authorList>
            <person name="Lorenzi H."/>
            <person name="Inman J."/>
            <person name="Miller J."/>
            <person name="Schobel S."/>
            <person name="Amedeo P."/>
            <person name="Caler E.V."/>
            <person name="da Silva J."/>
        </authorList>
    </citation>
    <scope>NUCLEOTIDE SEQUENCE [LARGE SCALE GENOMIC DNA]</scope>
    <source>
        <strain evidence="5">RN66</strain>
    </source>
</reference>
<dbReference type="PANTHER" id="PTHR19957">
    <property type="entry name" value="SYNTAXIN"/>
    <property type="match status" value="1"/>
</dbReference>
<dbReference type="EMBL" id="DS989734">
    <property type="protein sequence ID" value="EEA07698.1"/>
    <property type="molecule type" value="Genomic_DNA"/>
</dbReference>
<name>B6AHK3_CRYMR</name>
<dbReference type="Proteomes" id="UP000001460">
    <property type="component" value="Unassembled WGS sequence"/>
</dbReference>
<dbReference type="InterPro" id="IPR000727">
    <property type="entry name" value="T_SNARE_dom"/>
</dbReference>
<dbReference type="GO" id="GO:0031201">
    <property type="term" value="C:SNARE complex"/>
    <property type="evidence" value="ECO:0007669"/>
    <property type="project" value="TreeGrafter"/>
</dbReference>
<evidence type="ECO:0000313" key="5">
    <source>
        <dbReference type="EMBL" id="EEA07698.1"/>
    </source>
</evidence>
<dbReference type="RefSeq" id="XP_002142047.1">
    <property type="nucleotide sequence ID" value="XM_002142011.1"/>
</dbReference>
<dbReference type="SUPFAM" id="SSF47661">
    <property type="entry name" value="t-snare proteins"/>
    <property type="match status" value="1"/>
</dbReference>
<dbReference type="SMART" id="SM00397">
    <property type="entry name" value="t_SNARE"/>
    <property type="match status" value="1"/>
</dbReference>
<feature type="transmembrane region" description="Helical" evidence="3">
    <location>
        <begin position="262"/>
        <end position="285"/>
    </location>
</feature>
<organism evidence="5 6">
    <name type="scientific">Cryptosporidium muris (strain RN66)</name>
    <dbReference type="NCBI Taxonomy" id="441375"/>
    <lineage>
        <taxon>Eukaryota</taxon>
        <taxon>Sar</taxon>
        <taxon>Alveolata</taxon>
        <taxon>Apicomplexa</taxon>
        <taxon>Conoidasida</taxon>
        <taxon>Coccidia</taxon>
        <taxon>Eucoccidiorida</taxon>
        <taxon>Eimeriorina</taxon>
        <taxon>Cryptosporidiidae</taxon>
        <taxon>Cryptosporidium</taxon>
    </lineage>
</organism>
<evidence type="ECO:0000259" key="4">
    <source>
        <dbReference type="PROSITE" id="PS50192"/>
    </source>
</evidence>
<evidence type="ECO:0000313" key="6">
    <source>
        <dbReference type="Proteomes" id="UP000001460"/>
    </source>
</evidence>
<keyword evidence="3" id="KW-1133">Transmembrane helix</keyword>
<dbReference type="GO" id="GO:0006886">
    <property type="term" value="P:intracellular protein transport"/>
    <property type="evidence" value="ECO:0007669"/>
    <property type="project" value="TreeGrafter"/>
</dbReference>
<evidence type="ECO:0000256" key="1">
    <source>
        <dbReference type="ARBA" id="ARBA00009063"/>
    </source>
</evidence>
<dbReference type="InterPro" id="IPR045242">
    <property type="entry name" value="Syntaxin"/>
</dbReference>